<keyword evidence="2" id="KW-0456">Lyase</keyword>
<evidence type="ECO:0000313" key="4">
    <source>
        <dbReference type="Proteomes" id="UP000626109"/>
    </source>
</evidence>
<comment type="caution">
    <text evidence="3">The sequence shown here is derived from an EMBL/GenBank/DDBJ whole genome shotgun (WGS) entry which is preliminary data.</text>
</comment>
<organism evidence="3 4">
    <name type="scientific">Polarella glacialis</name>
    <name type="common">Dinoflagellate</name>
    <dbReference type="NCBI Taxonomy" id="89957"/>
    <lineage>
        <taxon>Eukaryota</taxon>
        <taxon>Sar</taxon>
        <taxon>Alveolata</taxon>
        <taxon>Dinophyceae</taxon>
        <taxon>Suessiales</taxon>
        <taxon>Suessiaceae</taxon>
        <taxon>Polarella</taxon>
    </lineage>
</organism>
<dbReference type="GO" id="GO:0004609">
    <property type="term" value="F:phosphatidylserine decarboxylase activity"/>
    <property type="evidence" value="ECO:0007669"/>
    <property type="project" value="InterPro"/>
</dbReference>
<accession>A0A813L7B6</accession>
<gene>
    <name evidence="3" type="ORF">PGLA2088_LOCUS40706</name>
</gene>
<evidence type="ECO:0000256" key="1">
    <source>
        <dbReference type="ARBA" id="ARBA00022793"/>
    </source>
</evidence>
<evidence type="ECO:0000256" key="2">
    <source>
        <dbReference type="ARBA" id="ARBA00023239"/>
    </source>
</evidence>
<dbReference type="Proteomes" id="UP000626109">
    <property type="component" value="Unassembled WGS sequence"/>
</dbReference>
<dbReference type="EMBL" id="CAJNNW010033555">
    <property type="protein sequence ID" value="CAE8719510.1"/>
    <property type="molecule type" value="Genomic_DNA"/>
</dbReference>
<dbReference type="AlphaFoldDB" id="A0A813L7B6"/>
<sequence>MPVTGVRLDEHSEGCENTREVYRAALDVRHLGLTAEHASLSSREALFQKIRRARLADGEQVEEPWQQTDADFFERLADTLNRQYKYRPARSAFRPSVYGTFEDWFLREMTQATRLECLQKASLADVCAPVQGKIWKEVLSGEMTLKVSVIAVDELLKLVDGHRLLQMKLRWTDYHRVHCPVDGIVRRIDVFRKDQLFPGAEAMTIMFIEAAFGIIKLICIGEWSIQSFVLKVGVNQRVQKLDEIGYFDLGSQVILVLPTGIDVLPAGGEKVFPGDPVAVVASSSKNRLAFRKTVSVYTSQPIPPSSSRACSF</sequence>
<proteinExistence type="predicted"/>
<dbReference type="GO" id="GO:0008654">
    <property type="term" value="P:phospholipid biosynthetic process"/>
    <property type="evidence" value="ECO:0007669"/>
    <property type="project" value="InterPro"/>
</dbReference>
<evidence type="ECO:0008006" key="5">
    <source>
        <dbReference type="Google" id="ProtNLM"/>
    </source>
</evidence>
<name>A0A813L7B6_POLGL</name>
<evidence type="ECO:0000313" key="3">
    <source>
        <dbReference type="EMBL" id="CAE8719510.1"/>
    </source>
</evidence>
<reference evidence="3" key="1">
    <citation type="submission" date="2021-02" db="EMBL/GenBank/DDBJ databases">
        <authorList>
            <person name="Dougan E. K."/>
            <person name="Rhodes N."/>
            <person name="Thang M."/>
            <person name="Chan C."/>
        </authorList>
    </citation>
    <scope>NUCLEOTIDE SEQUENCE</scope>
</reference>
<keyword evidence="1" id="KW-0210">Decarboxylase</keyword>
<dbReference type="Pfam" id="PF02666">
    <property type="entry name" value="PS_Dcarbxylase"/>
    <property type="match status" value="1"/>
</dbReference>
<dbReference type="InterPro" id="IPR003817">
    <property type="entry name" value="PS_Dcarbxylase"/>
</dbReference>
<protein>
    <recommendedName>
        <fullName evidence="5">Phosphatidylserine decarboxylase</fullName>
    </recommendedName>
</protein>